<sequence>MDNSQKAIPDLESLPLVQLEPTGVPQLDLVLGGGIPQGALSIILGPPGSGKTTLASQIAFASAQRGQRVIILTALSEPTTKLLSHLSAYHFYAASLIGTSVQIFSLQQFLPQGLAATSQEIVAAVRQTKANLVVLDGFQSIRSLEPNLDATRRLLYDLGLRLSLHGTTTLITTESDPHDPALFPEMTTGDVLIGLYFKIVGVRTFRNLEVIKVRGRAPLSGLHSLTLSDSGVTVFPRLESRVKQEEPTNLTAPVSRIQFSGRADFGLSELDTLLGGGLTRGTSTLLTGSLGMGKTLLALQFALNGVHNSEPTLFLSFRETSRQLIQKADDFALGEQLRAALAPDGGLTLQRWEPVELDPDQIALRLITALEQTHAQRVVVDSIAEIERAVEESNGKERTSNYLSALLSVLRERSVTLLAIKETPRNVTTQFDFSSDALAVLAENLIFLQQIAYRGKLHRVLSVLKMRFSSHDYMLREFQIKPPEGLRVLTHDESGLEVILGLIEQQGAELLPHTLKKKSTER</sequence>
<dbReference type="InterPro" id="IPR027417">
    <property type="entry name" value="P-loop_NTPase"/>
</dbReference>
<gene>
    <name evidence="2" type="ORF">KDI_24900</name>
</gene>
<dbReference type="InterPro" id="IPR051347">
    <property type="entry name" value="Circadian_clock_KaiC-rel"/>
</dbReference>
<dbReference type="AlphaFoldDB" id="A0A5A5TCP6"/>
<dbReference type="PROSITE" id="PS51146">
    <property type="entry name" value="KAIC"/>
    <property type="match status" value="2"/>
</dbReference>
<dbReference type="SUPFAM" id="SSF52540">
    <property type="entry name" value="P-loop containing nucleoside triphosphate hydrolases"/>
    <property type="match status" value="2"/>
</dbReference>
<dbReference type="PANTHER" id="PTHR42926:SF1">
    <property type="entry name" value="CIRCADIAN CLOCK OSCILLATOR PROTEIN KAIC 1"/>
    <property type="match status" value="1"/>
</dbReference>
<dbReference type="PRINTS" id="PR01874">
    <property type="entry name" value="DNAREPAIRADA"/>
</dbReference>
<accession>A0A5A5TCP6</accession>
<feature type="domain" description="KaiC" evidence="1">
    <location>
        <begin position="261"/>
        <end position="502"/>
    </location>
</feature>
<dbReference type="InterPro" id="IPR014774">
    <property type="entry name" value="KaiC-like_dom"/>
</dbReference>
<dbReference type="InterPro" id="IPR010624">
    <property type="entry name" value="KaiC_dom"/>
</dbReference>
<protein>
    <submittedName>
        <fullName evidence="2">Circadian clock protein KaiC</fullName>
    </submittedName>
</protein>
<name>A0A5A5TCP6_9CHLR</name>
<dbReference type="InterPro" id="IPR003593">
    <property type="entry name" value="AAA+_ATPase"/>
</dbReference>
<organism evidence="2 3">
    <name type="scientific">Dictyobacter arantiisoli</name>
    <dbReference type="NCBI Taxonomy" id="2014874"/>
    <lineage>
        <taxon>Bacteria</taxon>
        <taxon>Bacillati</taxon>
        <taxon>Chloroflexota</taxon>
        <taxon>Ktedonobacteria</taxon>
        <taxon>Ktedonobacterales</taxon>
        <taxon>Dictyobacteraceae</taxon>
        <taxon>Dictyobacter</taxon>
    </lineage>
</organism>
<evidence type="ECO:0000313" key="2">
    <source>
        <dbReference type="EMBL" id="GCF08926.1"/>
    </source>
</evidence>
<evidence type="ECO:0000259" key="1">
    <source>
        <dbReference type="PROSITE" id="PS51146"/>
    </source>
</evidence>
<dbReference type="SMART" id="SM00382">
    <property type="entry name" value="AAA"/>
    <property type="match status" value="2"/>
</dbReference>
<dbReference type="OrthoDB" id="9783783at2"/>
<dbReference type="PANTHER" id="PTHR42926">
    <property type="match status" value="1"/>
</dbReference>
<evidence type="ECO:0000313" key="3">
    <source>
        <dbReference type="Proteomes" id="UP000322530"/>
    </source>
</evidence>
<dbReference type="RefSeq" id="WP_149401892.1">
    <property type="nucleotide sequence ID" value="NZ_BIXY01000033.1"/>
</dbReference>
<dbReference type="GO" id="GO:0005524">
    <property type="term" value="F:ATP binding"/>
    <property type="evidence" value="ECO:0007669"/>
    <property type="project" value="InterPro"/>
</dbReference>
<keyword evidence="3" id="KW-1185">Reference proteome</keyword>
<dbReference type="EMBL" id="BIXY01000033">
    <property type="protein sequence ID" value="GCF08926.1"/>
    <property type="molecule type" value="Genomic_DNA"/>
</dbReference>
<dbReference type="Pfam" id="PF06745">
    <property type="entry name" value="ATPase"/>
    <property type="match status" value="2"/>
</dbReference>
<comment type="caution">
    <text evidence="2">The sequence shown here is derived from an EMBL/GenBank/DDBJ whole genome shotgun (WGS) entry which is preliminary data.</text>
</comment>
<reference evidence="2 3" key="1">
    <citation type="submission" date="2019-01" db="EMBL/GenBank/DDBJ databases">
        <title>Draft genome sequence of Dictyobacter sp. Uno17.</title>
        <authorList>
            <person name="Wang C.M."/>
            <person name="Zheng Y."/>
            <person name="Sakai Y."/>
            <person name="Abe K."/>
            <person name="Yokota A."/>
            <person name="Yabe S."/>
        </authorList>
    </citation>
    <scope>NUCLEOTIDE SEQUENCE [LARGE SCALE GENOMIC DNA]</scope>
    <source>
        <strain evidence="2 3">Uno17</strain>
    </source>
</reference>
<proteinExistence type="predicted"/>
<dbReference type="Proteomes" id="UP000322530">
    <property type="component" value="Unassembled WGS sequence"/>
</dbReference>
<feature type="domain" description="KaiC" evidence="1">
    <location>
        <begin position="18"/>
        <end position="248"/>
    </location>
</feature>
<dbReference type="Gene3D" id="3.40.50.300">
    <property type="entry name" value="P-loop containing nucleotide triphosphate hydrolases"/>
    <property type="match status" value="2"/>
</dbReference>